<dbReference type="AlphaFoldDB" id="A0A1J5QZ59"/>
<proteinExistence type="predicted"/>
<comment type="caution">
    <text evidence="1">The sequence shown here is derived from an EMBL/GenBank/DDBJ whole genome shotgun (WGS) entry which is preliminary data.</text>
</comment>
<reference evidence="1" key="1">
    <citation type="submission" date="2016-10" db="EMBL/GenBank/DDBJ databases">
        <title>Sequence of Gallionella enrichment culture.</title>
        <authorList>
            <person name="Poehlein A."/>
            <person name="Muehling M."/>
            <person name="Daniel R."/>
        </authorList>
    </citation>
    <scope>NUCLEOTIDE SEQUENCE</scope>
</reference>
<gene>
    <name evidence="1" type="ORF">GALL_291240</name>
</gene>
<organism evidence="1">
    <name type="scientific">mine drainage metagenome</name>
    <dbReference type="NCBI Taxonomy" id="410659"/>
    <lineage>
        <taxon>unclassified sequences</taxon>
        <taxon>metagenomes</taxon>
        <taxon>ecological metagenomes</taxon>
    </lineage>
</organism>
<accession>A0A1J5QZ59</accession>
<protein>
    <submittedName>
        <fullName evidence="1">Uncharacterized protein</fullName>
    </submittedName>
</protein>
<evidence type="ECO:0000313" key="1">
    <source>
        <dbReference type="EMBL" id="OIQ89001.1"/>
    </source>
</evidence>
<dbReference type="EMBL" id="MLJW01000349">
    <property type="protein sequence ID" value="OIQ89001.1"/>
    <property type="molecule type" value="Genomic_DNA"/>
</dbReference>
<sequence length="66" mass="7039">MSAYTAAHLAHDASVMLVKGDRRGIVCARRLSRTTLVISVRTCSSPSSTIEVPMVSNALCSNCTEL</sequence>
<name>A0A1J5QZ59_9ZZZZ</name>